<dbReference type="EMBL" id="CAQJ01000061">
    <property type="protein sequence ID" value="CCQ91001.1"/>
    <property type="molecule type" value="Genomic_DNA"/>
</dbReference>
<proteinExistence type="predicted"/>
<accession>M1Z0F3</accession>
<evidence type="ECO:0000313" key="2">
    <source>
        <dbReference type="Proteomes" id="UP000011704"/>
    </source>
</evidence>
<dbReference type="STRING" id="1266370.NITGR_550003"/>
<name>M1Z0F3_NITG3</name>
<dbReference type="HOGENOM" id="CLU_3397580_0_0_0"/>
<sequence length="31" mass="3854">MGYVATRHYYFERVALNKLFYNACFEYYASY</sequence>
<evidence type="ECO:0000313" key="1">
    <source>
        <dbReference type="EMBL" id="CCQ91001.1"/>
    </source>
</evidence>
<dbReference type="AlphaFoldDB" id="M1Z0F3"/>
<protein>
    <submittedName>
        <fullName evidence="1">Uncharacterized protein</fullName>
    </submittedName>
</protein>
<gene>
    <name evidence="1" type="ORF">NITGR_550003</name>
</gene>
<dbReference type="InParanoid" id="M1Z0F3"/>
<keyword evidence="2" id="KW-1185">Reference proteome</keyword>
<comment type="caution">
    <text evidence="1">The sequence shown here is derived from an EMBL/GenBank/DDBJ whole genome shotgun (WGS) entry which is preliminary data.</text>
</comment>
<reference evidence="1 2" key="1">
    <citation type="journal article" date="2013" name="Front. Microbiol.">
        <title>The genome of Nitrospina gracilis illuminates the metabolism and evolution of the major marine nitrite oxidizer.</title>
        <authorList>
            <person name="Luecker S."/>
            <person name="Nowka B."/>
            <person name="Rattei T."/>
            <person name="Spieck E."/>
            <person name="and Daims H."/>
        </authorList>
    </citation>
    <scope>NUCLEOTIDE SEQUENCE [LARGE SCALE GENOMIC DNA]</scope>
    <source>
        <strain evidence="1 2">3/211</strain>
    </source>
</reference>
<organism evidence="1 2">
    <name type="scientific">Nitrospina gracilis (strain 3/211)</name>
    <dbReference type="NCBI Taxonomy" id="1266370"/>
    <lineage>
        <taxon>Bacteria</taxon>
        <taxon>Pseudomonadati</taxon>
        <taxon>Nitrospinota/Tectimicrobiota group</taxon>
        <taxon>Nitrospinota</taxon>
        <taxon>Nitrospinia</taxon>
        <taxon>Nitrospinales</taxon>
        <taxon>Nitrospinaceae</taxon>
        <taxon>Nitrospina</taxon>
    </lineage>
</organism>
<dbReference type="Proteomes" id="UP000011704">
    <property type="component" value="Unassembled WGS sequence"/>
</dbReference>